<protein>
    <submittedName>
        <fullName evidence="1">(northern house mosquito) hypothetical protein</fullName>
    </submittedName>
</protein>
<proteinExistence type="predicted"/>
<dbReference type="EMBL" id="HBUE01288817">
    <property type="protein sequence ID" value="CAG6573047.1"/>
    <property type="molecule type" value="Transcribed_RNA"/>
</dbReference>
<dbReference type="AlphaFoldDB" id="A0A8D8JLX6"/>
<evidence type="ECO:0000313" key="1">
    <source>
        <dbReference type="EMBL" id="CAG6573048.1"/>
    </source>
</evidence>
<dbReference type="EMBL" id="HBUE01183159">
    <property type="protein sequence ID" value="CAG6521450.1"/>
    <property type="molecule type" value="Transcribed_RNA"/>
</dbReference>
<sequence length="101" mass="12013">MSTRMHKNRSTQFGIHRENLSLKTHPCWWQPELESKIWKGTFRRNGQFREVNKTAGVSRSTLEADSSENKRSGKPLNCLLCVVFPPRRLRSRWTEGWNFFF</sequence>
<name>A0A8D8JLX6_CULPI</name>
<organism evidence="1">
    <name type="scientific">Culex pipiens</name>
    <name type="common">House mosquito</name>
    <dbReference type="NCBI Taxonomy" id="7175"/>
    <lineage>
        <taxon>Eukaryota</taxon>
        <taxon>Metazoa</taxon>
        <taxon>Ecdysozoa</taxon>
        <taxon>Arthropoda</taxon>
        <taxon>Hexapoda</taxon>
        <taxon>Insecta</taxon>
        <taxon>Pterygota</taxon>
        <taxon>Neoptera</taxon>
        <taxon>Endopterygota</taxon>
        <taxon>Diptera</taxon>
        <taxon>Nematocera</taxon>
        <taxon>Culicoidea</taxon>
        <taxon>Culicidae</taxon>
        <taxon>Culicinae</taxon>
        <taxon>Culicini</taxon>
        <taxon>Culex</taxon>
        <taxon>Culex</taxon>
    </lineage>
</organism>
<dbReference type="EMBL" id="HBUE01288820">
    <property type="protein sequence ID" value="CAG6573048.1"/>
    <property type="molecule type" value="Transcribed_RNA"/>
</dbReference>
<dbReference type="EMBL" id="HBUE01183156">
    <property type="protein sequence ID" value="CAG6521449.1"/>
    <property type="molecule type" value="Transcribed_RNA"/>
</dbReference>
<reference evidence="1" key="1">
    <citation type="submission" date="2021-05" db="EMBL/GenBank/DDBJ databases">
        <authorList>
            <person name="Alioto T."/>
            <person name="Alioto T."/>
            <person name="Gomez Garrido J."/>
        </authorList>
    </citation>
    <scope>NUCLEOTIDE SEQUENCE</scope>
</reference>
<accession>A0A8D8JLX6</accession>